<evidence type="ECO:0000256" key="3">
    <source>
        <dbReference type="ARBA" id="ARBA00022490"/>
    </source>
</evidence>
<dbReference type="CDD" id="cd10719">
    <property type="entry name" value="DnaJ_zf"/>
    <property type="match status" value="1"/>
</dbReference>
<dbReference type="CDD" id="cd06257">
    <property type="entry name" value="DnaJ"/>
    <property type="match status" value="1"/>
</dbReference>
<evidence type="ECO:0000256" key="9">
    <source>
        <dbReference type="ARBA" id="ARBA00023016"/>
    </source>
</evidence>
<dbReference type="CDD" id="cd10747">
    <property type="entry name" value="DnaJ_C"/>
    <property type="match status" value="1"/>
</dbReference>
<evidence type="ECO:0000256" key="7">
    <source>
        <dbReference type="ARBA" id="ARBA00022771"/>
    </source>
</evidence>
<keyword evidence="3 14" id="KW-0963">Cytoplasm</keyword>
<dbReference type="InterPro" id="IPR001305">
    <property type="entry name" value="HSP_DnaJ_Cys-rich_dom"/>
</dbReference>
<dbReference type="SUPFAM" id="SSF57938">
    <property type="entry name" value="DnaJ/Hsp40 cysteine-rich domain"/>
    <property type="match status" value="1"/>
</dbReference>
<evidence type="ECO:0000256" key="11">
    <source>
        <dbReference type="ARBA" id="ARBA00053423"/>
    </source>
</evidence>
<feature type="repeat" description="CXXCXGXG motif" evidence="14">
    <location>
        <begin position="204"/>
        <end position="211"/>
    </location>
</feature>
<feature type="binding site" evidence="14">
    <location>
        <position position="193"/>
    </location>
    <ligand>
        <name>Zn(2+)</name>
        <dbReference type="ChEBI" id="CHEBI:29105"/>
        <label>2</label>
    </ligand>
</feature>
<comment type="subcellular location">
    <subcellularLocation>
        <location evidence="1 14">Cytoplasm</location>
    </subcellularLocation>
</comment>
<comment type="caution">
    <text evidence="18">The sequence shown here is derived from an EMBL/GenBank/DDBJ whole genome shotgun (WGS) entry which is preliminary data.</text>
</comment>
<dbReference type="SUPFAM" id="SSF49493">
    <property type="entry name" value="HSP40/DnaJ peptide-binding domain"/>
    <property type="match status" value="2"/>
</dbReference>
<evidence type="ECO:0000256" key="8">
    <source>
        <dbReference type="ARBA" id="ARBA00022833"/>
    </source>
</evidence>
<evidence type="ECO:0000256" key="14">
    <source>
        <dbReference type="HAMAP-Rule" id="MF_01152"/>
    </source>
</evidence>
<dbReference type="SUPFAM" id="SSF46565">
    <property type="entry name" value="Chaperone J-domain"/>
    <property type="match status" value="1"/>
</dbReference>
<feature type="binding site" evidence="14">
    <location>
        <position position="190"/>
    </location>
    <ligand>
        <name>Zn(2+)</name>
        <dbReference type="ChEBI" id="CHEBI:29105"/>
        <label>2</label>
    </ligand>
</feature>
<dbReference type="Pfam" id="PF00226">
    <property type="entry name" value="DnaJ"/>
    <property type="match status" value="1"/>
</dbReference>
<name>A0A1F7RB33_9BACT</name>
<keyword evidence="8 14" id="KW-0862">Zinc</keyword>
<dbReference type="InterPro" id="IPR001623">
    <property type="entry name" value="DnaJ_domain"/>
</dbReference>
<dbReference type="NCBIfam" id="NF008035">
    <property type="entry name" value="PRK10767.1"/>
    <property type="match status" value="1"/>
</dbReference>
<comment type="function">
    <text evidence="11 14">Participates actively in the response to hyperosmotic and heat shock by preventing the aggregation of stress-denatured proteins and by disaggregating proteins, also in an autonomous, DnaK-independent fashion. Unfolded proteins bind initially to DnaJ; upon interaction with the DnaJ-bound protein, DnaK hydrolyzes its bound ATP, resulting in the formation of a stable complex. GrpE releases ADP from DnaK; ATP binding to DnaK triggers the release of the substrate protein, thus completing the reaction cycle. Several rounds of ATP-dependent interactions between DnaJ, DnaK and GrpE are required for fully efficient folding. Also involved, together with DnaK and GrpE, in the DNA replication of plasmids through activation of initiation proteins.</text>
</comment>
<sequence>MLKERVLAKRDYYEVLGIGRNANDEEIKKAYRKLALKYHPDKNPGDNESEEKFKESAEAYEVLRDPEKRSLYDHYGHEGLRGTGFQGFTGFEDIFSSFSDIFEDFFGFGTGGRKRETSRRGSDLRYDLQISFLEAAFGKEAEIEIERPEECQNCKGSGAKPGTSRLQCHVCGGRGQIIRSQGFFSISTTCYQCNGEGTIIKESCKECNGRGRIRETKKILVKIPRGVETGSRIRLKGEGERGIKGGPYGDLYIFIHVEPHPFFERDGDDVICQIPISFSQATLGSEIEVPILEGSKKLTIPAGTQTNETFRLKGEGFYHLHGSGRGDLLIQVVVKTPTSLTKRQEELLREFAEISGEEISKKQKNFFQKLKDFT</sequence>
<keyword evidence="10 14" id="KW-0143">Chaperone</keyword>
<dbReference type="InterPro" id="IPR036410">
    <property type="entry name" value="HSP_DnaJ_Cys-rich_dom_sf"/>
</dbReference>
<dbReference type="HAMAP" id="MF_01152">
    <property type="entry name" value="DnaJ"/>
    <property type="match status" value="1"/>
</dbReference>
<evidence type="ECO:0000256" key="12">
    <source>
        <dbReference type="ARBA" id="ARBA00061004"/>
    </source>
</evidence>
<comment type="cofactor">
    <cofactor evidence="14">
        <name>Zn(2+)</name>
        <dbReference type="ChEBI" id="CHEBI:29105"/>
    </cofactor>
    <text evidence="14">Binds 2 Zn(2+) ions per monomer.</text>
</comment>
<feature type="repeat" description="CXXCXGXG motif" evidence="14">
    <location>
        <begin position="168"/>
        <end position="175"/>
    </location>
</feature>
<keyword evidence="4 14" id="KW-0235">DNA replication</keyword>
<dbReference type="FunFam" id="2.10.230.10:FF:000002">
    <property type="entry name" value="Molecular chaperone DnaJ"/>
    <property type="match status" value="1"/>
</dbReference>
<dbReference type="GO" id="GO:0051082">
    <property type="term" value="F:unfolded protein binding"/>
    <property type="evidence" value="ECO:0007669"/>
    <property type="project" value="UniProtKB-UniRule"/>
</dbReference>
<dbReference type="GO" id="GO:0031072">
    <property type="term" value="F:heat shock protein binding"/>
    <property type="evidence" value="ECO:0007669"/>
    <property type="project" value="InterPro"/>
</dbReference>
<evidence type="ECO:0000256" key="4">
    <source>
        <dbReference type="ARBA" id="ARBA00022705"/>
    </source>
</evidence>
<feature type="repeat" description="CXXCXGXG motif" evidence="14">
    <location>
        <begin position="190"/>
        <end position="197"/>
    </location>
</feature>
<dbReference type="PROSITE" id="PS51188">
    <property type="entry name" value="ZF_CR"/>
    <property type="match status" value="1"/>
</dbReference>
<dbReference type="SMART" id="SM00271">
    <property type="entry name" value="DnaJ"/>
    <property type="match status" value="1"/>
</dbReference>
<evidence type="ECO:0000259" key="16">
    <source>
        <dbReference type="PROSITE" id="PS50076"/>
    </source>
</evidence>
<proteinExistence type="inferred from homology"/>
<feature type="binding site" evidence="14">
    <location>
        <position position="171"/>
    </location>
    <ligand>
        <name>Zn(2+)</name>
        <dbReference type="ChEBI" id="CHEBI:29105"/>
        <label>2</label>
    </ligand>
</feature>
<evidence type="ECO:0000256" key="15">
    <source>
        <dbReference type="PROSITE-ProRule" id="PRU00546"/>
    </source>
</evidence>
<feature type="binding site" evidence="14">
    <location>
        <position position="151"/>
    </location>
    <ligand>
        <name>Zn(2+)</name>
        <dbReference type="ChEBI" id="CHEBI:29105"/>
        <label>1</label>
    </ligand>
</feature>
<dbReference type="InterPro" id="IPR036869">
    <property type="entry name" value="J_dom_sf"/>
</dbReference>
<keyword evidence="7 14" id="KW-0863">Zinc-finger</keyword>
<evidence type="ECO:0000256" key="6">
    <source>
        <dbReference type="ARBA" id="ARBA00022737"/>
    </source>
</evidence>
<dbReference type="GO" id="GO:0006260">
    <property type="term" value="P:DNA replication"/>
    <property type="evidence" value="ECO:0007669"/>
    <property type="project" value="UniProtKB-KW"/>
</dbReference>
<evidence type="ECO:0000259" key="17">
    <source>
        <dbReference type="PROSITE" id="PS51188"/>
    </source>
</evidence>
<feature type="binding site" evidence="14">
    <location>
        <position position="168"/>
    </location>
    <ligand>
        <name>Zn(2+)</name>
        <dbReference type="ChEBI" id="CHEBI:29105"/>
        <label>2</label>
    </ligand>
</feature>
<dbReference type="Gene3D" id="2.10.230.10">
    <property type="entry name" value="Heat shock protein DnaJ, cysteine-rich domain"/>
    <property type="match status" value="1"/>
</dbReference>
<dbReference type="InterPro" id="IPR012724">
    <property type="entry name" value="DnaJ"/>
</dbReference>
<dbReference type="Proteomes" id="UP000178526">
    <property type="component" value="Unassembled WGS sequence"/>
</dbReference>
<comment type="similarity">
    <text evidence="12 14">Belongs to the DnaJ family.</text>
</comment>
<gene>
    <name evidence="14" type="primary">dnaJ</name>
    <name evidence="18" type="ORF">A2042_03050</name>
</gene>
<dbReference type="Gene3D" id="1.10.287.110">
    <property type="entry name" value="DnaJ domain"/>
    <property type="match status" value="1"/>
</dbReference>
<dbReference type="FunFam" id="2.60.260.20:FF:000004">
    <property type="entry name" value="Molecular chaperone DnaJ"/>
    <property type="match status" value="1"/>
</dbReference>
<feature type="binding site" evidence="14">
    <location>
        <position position="204"/>
    </location>
    <ligand>
        <name>Zn(2+)</name>
        <dbReference type="ChEBI" id="CHEBI:29105"/>
        <label>1</label>
    </ligand>
</feature>
<keyword evidence="6 14" id="KW-0677">Repeat</keyword>
<dbReference type="Pfam" id="PF01556">
    <property type="entry name" value="DnaJ_C"/>
    <property type="match status" value="1"/>
</dbReference>
<dbReference type="NCBIfam" id="TIGR02349">
    <property type="entry name" value="DnaJ_bact"/>
    <property type="match status" value="1"/>
</dbReference>
<dbReference type="PROSITE" id="PS50076">
    <property type="entry name" value="DNAJ_2"/>
    <property type="match status" value="1"/>
</dbReference>
<dbReference type="EMBL" id="MGDB01000137">
    <property type="protein sequence ID" value="OGL38763.1"/>
    <property type="molecule type" value="Genomic_DNA"/>
</dbReference>
<dbReference type="AlphaFoldDB" id="A0A1F7RB33"/>
<dbReference type="GO" id="GO:0008270">
    <property type="term" value="F:zinc ion binding"/>
    <property type="evidence" value="ECO:0007669"/>
    <property type="project" value="UniProtKB-UniRule"/>
</dbReference>
<evidence type="ECO:0000256" key="10">
    <source>
        <dbReference type="ARBA" id="ARBA00023186"/>
    </source>
</evidence>
<feature type="binding site" evidence="14">
    <location>
        <position position="207"/>
    </location>
    <ligand>
        <name>Zn(2+)</name>
        <dbReference type="ChEBI" id="CHEBI:29105"/>
        <label>1</label>
    </ligand>
</feature>
<evidence type="ECO:0000256" key="5">
    <source>
        <dbReference type="ARBA" id="ARBA00022723"/>
    </source>
</evidence>
<dbReference type="PRINTS" id="PR00625">
    <property type="entry name" value="JDOMAIN"/>
</dbReference>
<dbReference type="Gene3D" id="2.60.260.20">
    <property type="entry name" value="Urease metallochaperone UreE, N-terminal domain"/>
    <property type="match status" value="2"/>
</dbReference>
<dbReference type="PANTHER" id="PTHR43096">
    <property type="entry name" value="DNAJ HOMOLOG 1, MITOCHONDRIAL-RELATED"/>
    <property type="match status" value="1"/>
</dbReference>
<keyword evidence="9 14" id="KW-0346">Stress response</keyword>
<evidence type="ECO:0000256" key="13">
    <source>
        <dbReference type="ARBA" id="ARBA00067609"/>
    </source>
</evidence>
<feature type="binding site" evidence="14">
    <location>
        <position position="154"/>
    </location>
    <ligand>
        <name>Zn(2+)</name>
        <dbReference type="ChEBI" id="CHEBI:29105"/>
        <label>1</label>
    </ligand>
</feature>
<keyword evidence="5 14" id="KW-0479">Metal-binding</keyword>
<evidence type="ECO:0000256" key="2">
    <source>
        <dbReference type="ARBA" id="ARBA00011738"/>
    </source>
</evidence>
<feature type="zinc finger region" description="CR-type" evidence="15">
    <location>
        <begin position="138"/>
        <end position="216"/>
    </location>
</feature>
<organism evidence="18 19">
    <name type="scientific">Candidatus Schekmanbacteria bacterium GWA2_38_11</name>
    <dbReference type="NCBI Taxonomy" id="1817876"/>
    <lineage>
        <taxon>Bacteria</taxon>
        <taxon>Candidatus Schekmaniibacteriota</taxon>
    </lineage>
</organism>
<feature type="repeat" description="CXXCXGXG motif" evidence="14">
    <location>
        <begin position="151"/>
        <end position="158"/>
    </location>
</feature>
<comment type="subunit">
    <text evidence="2 14">Homodimer.</text>
</comment>
<dbReference type="GO" id="GO:0042026">
    <property type="term" value="P:protein refolding"/>
    <property type="evidence" value="ECO:0007669"/>
    <property type="project" value="TreeGrafter"/>
</dbReference>
<evidence type="ECO:0000256" key="1">
    <source>
        <dbReference type="ARBA" id="ARBA00004496"/>
    </source>
</evidence>
<dbReference type="InterPro" id="IPR008971">
    <property type="entry name" value="HSP40/DnaJ_pept-bd"/>
</dbReference>
<feature type="domain" description="J" evidence="16">
    <location>
        <begin position="11"/>
        <end position="76"/>
    </location>
</feature>
<reference evidence="18 19" key="1">
    <citation type="journal article" date="2016" name="Nat. Commun.">
        <title>Thousands of microbial genomes shed light on interconnected biogeochemical processes in an aquifer system.</title>
        <authorList>
            <person name="Anantharaman K."/>
            <person name="Brown C.T."/>
            <person name="Hug L.A."/>
            <person name="Sharon I."/>
            <person name="Castelle C.J."/>
            <person name="Probst A.J."/>
            <person name="Thomas B.C."/>
            <person name="Singh A."/>
            <person name="Wilkins M.J."/>
            <person name="Karaoz U."/>
            <person name="Brodie E.L."/>
            <person name="Williams K.H."/>
            <person name="Hubbard S.S."/>
            <person name="Banfield J.F."/>
        </authorList>
    </citation>
    <scope>NUCLEOTIDE SEQUENCE [LARGE SCALE GENOMIC DNA]</scope>
</reference>
<dbReference type="Pfam" id="PF00684">
    <property type="entry name" value="DnaJ_CXXCXGXG"/>
    <property type="match status" value="1"/>
</dbReference>
<dbReference type="InterPro" id="IPR002939">
    <property type="entry name" value="DnaJ_C"/>
</dbReference>
<protein>
    <recommendedName>
        <fullName evidence="13 14">Chaperone protein DnaJ</fullName>
    </recommendedName>
</protein>
<dbReference type="GO" id="GO:0009408">
    <property type="term" value="P:response to heat"/>
    <property type="evidence" value="ECO:0007669"/>
    <property type="project" value="InterPro"/>
</dbReference>
<evidence type="ECO:0000313" key="18">
    <source>
        <dbReference type="EMBL" id="OGL38763.1"/>
    </source>
</evidence>
<dbReference type="FunFam" id="1.10.287.110:FF:000034">
    <property type="entry name" value="Chaperone protein DnaJ"/>
    <property type="match status" value="1"/>
</dbReference>
<dbReference type="GO" id="GO:0005737">
    <property type="term" value="C:cytoplasm"/>
    <property type="evidence" value="ECO:0007669"/>
    <property type="project" value="UniProtKB-SubCell"/>
</dbReference>
<dbReference type="PANTHER" id="PTHR43096:SF48">
    <property type="entry name" value="CHAPERONE PROTEIN DNAJ"/>
    <property type="match status" value="1"/>
</dbReference>
<feature type="domain" description="CR-type" evidence="17">
    <location>
        <begin position="138"/>
        <end position="216"/>
    </location>
</feature>
<comment type="domain">
    <text evidence="14">The J domain is necessary and sufficient to stimulate DnaK ATPase activity. Zinc center 1 plays an important role in the autonomous, DnaK-independent chaperone activity of DnaJ. Zinc center 2 is essential for interaction with DnaK and for DnaJ activity.</text>
</comment>
<evidence type="ECO:0000313" key="19">
    <source>
        <dbReference type="Proteomes" id="UP000178526"/>
    </source>
</evidence>
<dbReference type="GO" id="GO:0005524">
    <property type="term" value="F:ATP binding"/>
    <property type="evidence" value="ECO:0007669"/>
    <property type="project" value="InterPro"/>
</dbReference>
<accession>A0A1F7RB33</accession>